<dbReference type="Proteomes" id="UP000230750">
    <property type="component" value="Unassembled WGS sequence"/>
</dbReference>
<keyword evidence="2" id="KW-1185">Reference proteome</keyword>
<dbReference type="OrthoDB" id="6022628at2759"/>
<protein>
    <submittedName>
        <fullName evidence="1">Putative MLX-interacting protein isoform X3</fullName>
    </submittedName>
</protein>
<proteinExistence type="predicted"/>
<gene>
    <name evidence="1" type="ORF">BSL78_27418</name>
</gene>
<accession>A0A2G8JJ29</accession>
<evidence type="ECO:0000313" key="1">
    <source>
        <dbReference type="EMBL" id="PIK35750.1"/>
    </source>
</evidence>
<evidence type="ECO:0000313" key="2">
    <source>
        <dbReference type="Proteomes" id="UP000230750"/>
    </source>
</evidence>
<organism evidence="1 2">
    <name type="scientific">Stichopus japonicus</name>
    <name type="common">Sea cucumber</name>
    <dbReference type="NCBI Taxonomy" id="307972"/>
    <lineage>
        <taxon>Eukaryota</taxon>
        <taxon>Metazoa</taxon>
        <taxon>Echinodermata</taxon>
        <taxon>Eleutherozoa</taxon>
        <taxon>Echinozoa</taxon>
        <taxon>Holothuroidea</taxon>
        <taxon>Aspidochirotacea</taxon>
        <taxon>Aspidochirotida</taxon>
        <taxon>Stichopodidae</taxon>
        <taxon>Apostichopus</taxon>
    </lineage>
</organism>
<sequence length="217" mass="24763">MLHLSGKVSFVDCIRSYCRSLQILQYGKDPSIKVIVWVVKHQSSFPDSSFAGGLDVFYTLHSSLEETIFVPLLLPLLDNEYKAPTDCYCGWRKKQSSSKNLNLLVSQGIKITRQLCSNMNSVNAVVLEGKYGKRTTTAVIGEYQKWRTFYMKPQKKDLMDGESMDWSQITSLSDRDFYSVTGQVPMVLDEDTLLSEFSDTLFSSLNQSFIFPNPREF</sequence>
<dbReference type="EMBL" id="MRZV01001821">
    <property type="protein sequence ID" value="PIK35750.1"/>
    <property type="molecule type" value="Genomic_DNA"/>
</dbReference>
<dbReference type="STRING" id="307972.A0A2G8JJ29"/>
<reference evidence="1 2" key="1">
    <citation type="journal article" date="2017" name="PLoS Biol.">
        <title>The sea cucumber genome provides insights into morphological evolution and visceral regeneration.</title>
        <authorList>
            <person name="Zhang X."/>
            <person name="Sun L."/>
            <person name="Yuan J."/>
            <person name="Sun Y."/>
            <person name="Gao Y."/>
            <person name="Zhang L."/>
            <person name="Li S."/>
            <person name="Dai H."/>
            <person name="Hamel J.F."/>
            <person name="Liu C."/>
            <person name="Yu Y."/>
            <person name="Liu S."/>
            <person name="Lin W."/>
            <person name="Guo K."/>
            <person name="Jin S."/>
            <person name="Xu P."/>
            <person name="Storey K.B."/>
            <person name="Huan P."/>
            <person name="Zhang T."/>
            <person name="Zhou Y."/>
            <person name="Zhang J."/>
            <person name="Lin C."/>
            <person name="Li X."/>
            <person name="Xing L."/>
            <person name="Huo D."/>
            <person name="Sun M."/>
            <person name="Wang L."/>
            <person name="Mercier A."/>
            <person name="Li F."/>
            <person name="Yang H."/>
            <person name="Xiang J."/>
        </authorList>
    </citation>
    <scope>NUCLEOTIDE SEQUENCE [LARGE SCALE GENOMIC DNA]</scope>
    <source>
        <strain evidence="1">Shaxun</strain>
        <tissue evidence="1">Muscle</tissue>
    </source>
</reference>
<dbReference type="AlphaFoldDB" id="A0A2G8JJ29"/>
<name>A0A2G8JJ29_STIJA</name>
<comment type="caution">
    <text evidence="1">The sequence shown here is derived from an EMBL/GenBank/DDBJ whole genome shotgun (WGS) entry which is preliminary data.</text>
</comment>
<feature type="non-terminal residue" evidence="1">
    <location>
        <position position="217"/>
    </location>
</feature>